<feature type="compositionally biased region" description="Basic and acidic residues" evidence="5">
    <location>
        <begin position="309"/>
        <end position="335"/>
    </location>
</feature>
<keyword evidence="7" id="KW-1185">Reference proteome</keyword>
<accession>A0ABN8LPN2</accession>
<feature type="repeat" description="ANK" evidence="3">
    <location>
        <begin position="139"/>
        <end position="171"/>
    </location>
</feature>
<evidence type="ECO:0000256" key="3">
    <source>
        <dbReference type="PROSITE-ProRule" id="PRU00023"/>
    </source>
</evidence>
<feature type="compositionally biased region" description="Basic and acidic residues" evidence="5">
    <location>
        <begin position="484"/>
        <end position="563"/>
    </location>
</feature>
<feature type="repeat" description="ANK" evidence="3">
    <location>
        <begin position="40"/>
        <end position="72"/>
    </location>
</feature>
<feature type="compositionally biased region" description="Basic and acidic residues" evidence="5">
    <location>
        <begin position="580"/>
        <end position="625"/>
    </location>
</feature>
<dbReference type="PANTHER" id="PTHR24171">
    <property type="entry name" value="ANKYRIN REPEAT DOMAIN-CONTAINING PROTEIN 39-RELATED"/>
    <property type="match status" value="1"/>
</dbReference>
<feature type="region of interest" description="Disordered" evidence="5">
    <location>
        <begin position="445"/>
        <end position="673"/>
    </location>
</feature>
<feature type="repeat" description="ANK" evidence="3">
    <location>
        <begin position="206"/>
        <end position="238"/>
    </location>
</feature>
<feature type="coiled-coil region" evidence="4">
    <location>
        <begin position="696"/>
        <end position="730"/>
    </location>
</feature>
<feature type="region of interest" description="Disordered" evidence="5">
    <location>
        <begin position="306"/>
        <end position="335"/>
    </location>
</feature>
<organism evidence="6 7">
    <name type="scientific">Porites evermanni</name>
    <dbReference type="NCBI Taxonomy" id="104178"/>
    <lineage>
        <taxon>Eukaryota</taxon>
        <taxon>Metazoa</taxon>
        <taxon>Cnidaria</taxon>
        <taxon>Anthozoa</taxon>
        <taxon>Hexacorallia</taxon>
        <taxon>Scleractinia</taxon>
        <taxon>Fungiina</taxon>
        <taxon>Poritidae</taxon>
        <taxon>Porites</taxon>
    </lineage>
</organism>
<evidence type="ECO:0000313" key="7">
    <source>
        <dbReference type="Proteomes" id="UP001159427"/>
    </source>
</evidence>
<dbReference type="EMBL" id="CALNXI010000052">
    <property type="protein sequence ID" value="CAH3016988.1"/>
    <property type="molecule type" value="Genomic_DNA"/>
</dbReference>
<evidence type="ECO:0000256" key="4">
    <source>
        <dbReference type="SAM" id="Coils"/>
    </source>
</evidence>
<feature type="compositionally biased region" description="Basic residues" evidence="5">
    <location>
        <begin position="643"/>
        <end position="661"/>
    </location>
</feature>
<evidence type="ECO:0000313" key="6">
    <source>
        <dbReference type="EMBL" id="CAH3016988.1"/>
    </source>
</evidence>
<reference evidence="6 7" key="1">
    <citation type="submission" date="2022-05" db="EMBL/GenBank/DDBJ databases">
        <authorList>
            <consortium name="Genoscope - CEA"/>
            <person name="William W."/>
        </authorList>
    </citation>
    <scope>NUCLEOTIDE SEQUENCE [LARGE SCALE GENOMIC DNA]</scope>
</reference>
<sequence>MFKKSNAGDQLLLAIKLNKVSEISRLVALGVNVNSWIDKNGKTALHYAAYKGLLASVKALIEAGADLDLTDENGVTALHRAAIDGHADVARALLDGGCSMDKKDENGNTPLHEAAWNGYSKCVTLLVNAKCNVNLHNRTGYTSLHLAAQNCHCKSLELLLKGGANPVAKNNYGDTSLHIAARYGHKDACKILLETPEINLSEQNNDGNTALHIAAGMRHEKIVEMLMKAGCSVTTRNNIGDTATDIAIQNGFKKTAKLLTPASGESWKFFRKGRKERPRSVEVSSMYVESLDSTQATTATQLWIPKPMSLDHDPKKLPPKREADSQLEGRGKKKGEGKLQYKVLTIKPNEMCSIEREYSAFLKKKQSTLRRSYKSDKSHSRSTLKSQDEMRRSDPGFYVESKSSHARHVRESKKKTVSAQSRDDLEIALAPKKNKKDKGLFAIFRSSSDPDLTSEMKNGTVVGKKHKEKFPNSKQLMANGVHHRIPEEAFNEKGEIEETKENRRERKERERSEHRTEKRDKSSKKERDDKDKWEKKERKSEKEKGKGRDKEKKHSRRDEKEGSEADCSVCQEKLRKSREKSHSKESRHRDKEHVRSRSEHKRVKEYDNPDIKYSDQRSTDEDKEFKRKKHHYDREKEKDKPKKDKHHSKHHERHHNKHHKRRNEEEELRSIPCNPDHCSTCKASLSRLEAWQERCTAEIESARRRLEHRLQRLEKKLEHQRSDERQSRDKEIREKEYDRVVDRVTDECRVVNKSVKDSTGDVKEEIRGLIKGGLSKLELRLGQISTGYNIPFMDFKDRCNPELGRNCTASRRAVRSRSSPHLGRAPCADCASVVDQRMGVSPLNTPLSVSRSLTSGTDSLVSSRVSSHALASDTGSMETVIEARPVSEEEALKVPETILEAQPVVEESVYNVKDTYAAAQVQHQRQIQEVEKWWRAKAEDEQRVLYARICELEQMLMMTRVGSGGDSGCIV</sequence>
<dbReference type="Pfam" id="PF12796">
    <property type="entry name" value="Ank_2"/>
    <property type="match status" value="1"/>
</dbReference>
<dbReference type="InterPro" id="IPR036770">
    <property type="entry name" value="Ankyrin_rpt-contain_sf"/>
</dbReference>
<feature type="compositionally biased region" description="Basic residues" evidence="5">
    <location>
        <begin position="404"/>
        <end position="416"/>
    </location>
</feature>
<evidence type="ECO:0000256" key="1">
    <source>
        <dbReference type="ARBA" id="ARBA00022737"/>
    </source>
</evidence>
<gene>
    <name evidence="6" type="ORF">PEVE_00034362</name>
</gene>
<dbReference type="Pfam" id="PF00023">
    <property type="entry name" value="Ank"/>
    <property type="match status" value="1"/>
</dbReference>
<feature type="region of interest" description="Disordered" evidence="5">
    <location>
        <begin position="369"/>
        <end position="420"/>
    </location>
</feature>
<feature type="repeat" description="ANK" evidence="3">
    <location>
        <begin position="172"/>
        <end position="194"/>
    </location>
</feature>
<protein>
    <recommendedName>
        <fullName evidence="8">Ankyrin repeat domain-containing protein 6</fullName>
    </recommendedName>
</protein>
<evidence type="ECO:0000256" key="5">
    <source>
        <dbReference type="SAM" id="MobiDB-lite"/>
    </source>
</evidence>
<dbReference type="PROSITE" id="PS50297">
    <property type="entry name" value="ANK_REP_REGION"/>
    <property type="match status" value="6"/>
</dbReference>
<comment type="caution">
    <text evidence="6">The sequence shown here is derived from an EMBL/GenBank/DDBJ whole genome shotgun (WGS) entry which is preliminary data.</text>
</comment>
<keyword evidence="2 3" id="KW-0040">ANK repeat</keyword>
<feature type="compositionally biased region" description="Polar residues" evidence="5">
    <location>
        <begin position="445"/>
        <end position="457"/>
    </location>
</feature>
<dbReference type="PROSITE" id="PS50088">
    <property type="entry name" value="ANK_REPEAT"/>
    <property type="match status" value="6"/>
</dbReference>
<keyword evidence="1" id="KW-0677">Repeat</keyword>
<feature type="repeat" description="ANK" evidence="3">
    <location>
        <begin position="73"/>
        <end position="105"/>
    </location>
</feature>
<dbReference type="Proteomes" id="UP001159427">
    <property type="component" value="Unassembled WGS sequence"/>
</dbReference>
<dbReference type="SMART" id="SM00248">
    <property type="entry name" value="ANK"/>
    <property type="match status" value="7"/>
</dbReference>
<proteinExistence type="predicted"/>
<dbReference type="InterPro" id="IPR002110">
    <property type="entry name" value="Ankyrin_rpt"/>
</dbReference>
<feature type="repeat" description="ANK" evidence="3">
    <location>
        <begin position="106"/>
        <end position="138"/>
    </location>
</feature>
<evidence type="ECO:0000256" key="2">
    <source>
        <dbReference type="ARBA" id="ARBA00023043"/>
    </source>
</evidence>
<name>A0ABN8LPN2_9CNID</name>
<feature type="compositionally biased region" description="Basic and acidic residues" evidence="5">
    <location>
        <begin position="632"/>
        <end position="642"/>
    </location>
</feature>
<keyword evidence="4" id="KW-0175">Coiled coil</keyword>
<dbReference type="Pfam" id="PF13637">
    <property type="entry name" value="Ank_4"/>
    <property type="match status" value="2"/>
</dbReference>
<dbReference type="SUPFAM" id="SSF48403">
    <property type="entry name" value="Ankyrin repeat"/>
    <property type="match status" value="1"/>
</dbReference>
<dbReference type="PANTHER" id="PTHR24171:SF8">
    <property type="entry name" value="BRCA1-ASSOCIATED RING DOMAIN PROTEIN 1"/>
    <property type="match status" value="1"/>
</dbReference>
<evidence type="ECO:0008006" key="8">
    <source>
        <dbReference type="Google" id="ProtNLM"/>
    </source>
</evidence>
<dbReference type="Gene3D" id="1.25.40.20">
    <property type="entry name" value="Ankyrin repeat-containing domain"/>
    <property type="match status" value="4"/>
</dbReference>